<dbReference type="Proteomes" id="UP000092443">
    <property type="component" value="Unplaced"/>
</dbReference>
<dbReference type="Gene3D" id="3.40.720.10">
    <property type="entry name" value="Alkaline Phosphatase, subunit A"/>
    <property type="match status" value="1"/>
</dbReference>
<gene>
    <name evidence="3" type="primary">LOC119638908</name>
</gene>
<dbReference type="KEGG" id="gfs:119638908"/>
<sequence length="688" mass="79298">MRKIRPRNLFNIIILVTIIGGFCYFFVVPQPDMDRQEQIKTVERSIRSVMNQSECRMPNLPVNNPEIMKFYHHVEPINCGDPLDDWVMCEKSICFVKPEIMAKYGEVMCSYADIIRKSDWKSRFSKSTSYSREPYVLQASDFAKVTCIAENQKKWMGMAYGIRDGVQNTLIHKPVPPPLNNGNLLQVLDASKFPSHFNILMYGYDSLSHHAVLRKLPKTYHYLTKVLHSIVLGSYNIVGDGTPQALIPILTGYTELELPDTRRRISNTIPVDKAYPFIWSDYERQGYVTSFNEDVPQLGTFTYRLNGFKDQPVHHYLRTFYVESDNIFFNEDFCISHQANHLVMMEYTKNFMVKYSDTPRFVFSFHGSLSHDSVNLIEAADDDIAAWLDKLKQKQLLENTILIFMSDHGNRFADVRNTVQGKQEERLPFFSFAFPDSFKKRFPREYANFVNNSERLTTPFDIHATLTHILELQSAQVSTQFDESSYGEFLKTKKSLATMRVELSDLARNRAKSLFEPLLWNRSCAEAYIEPHWCACLDWKPLNLNVSSNMGIALKAAGAILNVINNVTETFRPYCAVLQLKHINWAMRLSPHKDLLAFEKSSDTDGHVPDFNNKGEPYEVFYQLQIVVSPGDSLFEASVSHNLNSLSMESNLSGISRINKYGSQANCIYKRNPELRKYCYCKKQGETP</sequence>
<organism evidence="2 3">
    <name type="scientific">Glossina fuscipes</name>
    <dbReference type="NCBI Taxonomy" id="7396"/>
    <lineage>
        <taxon>Eukaryota</taxon>
        <taxon>Metazoa</taxon>
        <taxon>Ecdysozoa</taxon>
        <taxon>Arthropoda</taxon>
        <taxon>Hexapoda</taxon>
        <taxon>Insecta</taxon>
        <taxon>Pterygota</taxon>
        <taxon>Neoptera</taxon>
        <taxon>Endopterygota</taxon>
        <taxon>Diptera</taxon>
        <taxon>Brachycera</taxon>
        <taxon>Muscomorpha</taxon>
        <taxon>Hippoboscoidea</taxon>
        <taxon>Glossinidae</taxon>
        <taxon>Glossina</taxon>
    </lineage>
</organism>
<dbReference type="GeneID" id="119638908"/>
<dbReference type="GO" id="GO:0005615">
    <property type="term" value="C:extracellular space"/>
    <property type="evidence" value="ECO:0007669"/>
    <property type="project" value="TreeGrafter"/>
</dbReference>
<evidence type="ECO:0000313" key="2">
    <source>
        <dbReference type="Proteomes" id="UP000092443"/>
    </source>
</evidence>
<feature type="transmembrane region" description="Helical" evidence="1">
    <location>
        <begin position="9"/>
        <end position="27"/>
    </location>
</feature>
<evidence type="ECO:0000256" key="1">
    <source>
        <dbReference type="SAM" id="Phobius"/>
    </source>
</evidence>
<keyword evidence="1" id="KW-1133">Transmembrane helix</keyword>
<proteinExistence type="predicted"/>
<keyword evidence="1" id="KW-0812">Transmembrane</keyword>
<dbReference type="InterPro" id="IPR017850">
    <property type="entry name" value="Alkaline_phosphatase_core_sf"/>
</dbReference>
<dbReference type="SUPFAM" id="SSF53649">
    <property type="entry name" value="Alkaline phosphatase-like"/>
    <property type="match status" value="1"/>
</dbReference>
<keyword evidence="2" id="KW-1185">Reference proteome</keyword>
<dbReference type="RefSeq" id="XP_037891935.1">
    <property type="nucleotide sequence ID" value="XM_038036007.1"/>
</dbReference>
<reference evidence="3" key="1">
    <citation type="submission" date="2025-08" db="UniProtKB">
        <authorList>
            <consortium name="RefSeq"/>
        </authorList>
    </citation>
    <scope>IDENTIFICATION</scope>
    <source>
        <tissue evidence="3">Whole body pupa</tissue>
    </source>
</reference>
<dbReference type="FunFam" id="3.40.720.10:FF:000017">
    <property type="entry name" value="Predicted protein"/>
    <property type="match status" value="1"/>
</dbReference>
<dbReference type="AlphaFoldDB" id="A0A9C6DTX9"/>
<dbReference type="CDD" id="cd16021">
    <property type="entry name" value="ALP_like"/>
    <property type="match status" value="1"/>
</dbReference>
<dbReference type="Pfam" id="PF02995">
    <property type="entry name" value="DUF229"/>
    <property type="match status" value="1"/>
</dbReference>
<dbReference type="PANTHER" id="PTHR10974">
    <property type="entry name" value="FI08016P-RELATED"/>
    <property type="match status" value="1"/>
</dbReference>
<dbReference type="PANTHER" id="PTHR10974:SF73">
    <property type="entry name" value="FI21235P1"/>
    <property type="match status" value="1"/>
</dbReference>
<evidence type="ECO:0000313" key="3">
    <source>
        <dbReference type="RefSeq" id="XP_037891935.1"/>
    </source>
</evidence>
<dbReference type="InterPro" id="IPR004245">
    <property type="entry name" value="DUF229"/>
</dbReference>
<protein>
    <submittedName>
        <fullName evidence="3">Uncharacterized protein LOC119638908 isoform X1</fullName>
    </submittedName>
</protein>
<accession>A0A9C6DTX9</accession>
<keyword evidence="1" id="KW-0472">Membrane</keyword>
<name>A0A9C6DTX9_9MUSC</name>